<feature type="region of interest" description="Disordered" evidence="1">
    <location>
        <begin position="34"/>
        <end position="53"/>
    </location>
</feature>
<evidence type="ECO:0000256" key="1">
    <source>
        <dbReference type="SAM" id="MobiDB-lite"/>
    </source>
</evidence>
<dbReference type="AlphaFoldDB" id="M3FVH8"/>
<gene>
    <name evidence="2" type="ORF">SBD_1541</name>
</gene>
<name>M3FVH8_9ACTN</name>
<dbReference type="Proteomes" id="UP000030760">
    <property type="component" value="Unassembled WGS sequence"/>
</dbReference>
<sequence>MIKVVEAFDHEQGSRSRVPSSLIGVLQRHCEDIDSACPDPEPSQLIHVRPSRR</sequence>
<evidence type="ECO:0000313" key="3">
    <source>
        <dbReference type="Proteomes" id="UP000030760"/>
    </source>
</evidence>
<evidence type="ECO:0000313" key="2">
    <source>
        <dbReference type="EMBL" id="EMF57005.1"/>
    </source>
</evidence>
<accession>M3FVH8</accession>
<protein>
    <submittedName>
        <fullName evidence="2">Uncharacterized protein</fullName>
    </submittedName>
</protein>
<dbReference type="EMBL" id="KB405058">
    <property type="protein sequence ID" value="EMF57005.1"/>
    <property type="molecule type" value="Genomic_DNA"/>
</dbReference>
<proteinExistence type="predicted"/>
<organism evidence="2 3">
    <name type="scientific">Streptomyces bottropensis ATCC 25435</name>
    <dbReference type="NCBI Taxonomy" id="1054862"/>
    <lineage>
        <taxon>Bacteria</taxon>
        <taxon>Bacillati</taxon>
        <taxon>Actinomycetota</taxon>
        <taxon>Actinomycetes</taxon>
        <taxon>Kitasatosporales</taxon>
        <taxon>Streptomycetaceae</taxon>
        <taxon>Streptomyces</taxon>
    </lineage>
</organism>
<reference evidence="3" key="1">
    <citation type="journal article" date="2013" name="Genome Announc.">
        <title>Draft Genome Sequence of Streptomyces bottropensis ATCC 25435, a Bottromycin-Producing Actinomycete.</title>
        <authorList>
            <person name="Zhang H."/>
            <person name="Zhou W."/>
            <person name="Zhuang Y."/>
            <person name="Liang X."/>
            <person name="Liu T."/>
        </authorList>
    </citation>
    <scope>NUCLEOTIDE SEQUENCE [LARGE SCALE GENOMIC DNA]</scope>
    <source>
        <strain evidence="3">ATCC 25435</strain>
    </source>
</reference>